<proteinExistence type="inferred from homology"/>
<reference evidence="4" key="1">
    <citation type="journal article" date="2022" name="Int. J. Syst. Evol. Microbiol.">
        <title>Genome-based, phenotypic and chemotaxonomic classification of Faecalibacterium strains: proposal of three novel species Faecalibacterium duncaniae sp. nov., Faecalibacterium hattorii sp. nov. and Faecalibacterium gallinarum sp. nov. .</title>
        <authorList>
            <person name="Sakamoto M."/>
            <person name="Sakurai N."/>
            <person name="Tanno H."/>
            <person name="Iino T."/>
            <person name="Ohkuma M."/>
            <person name="Endo A."/>
        </authorList>
    </citation>
    <scope>NUCLEOTIDE SEQUENCE</scope>
    <source>
        <strain evidence="4">JCM 17207</strain>
    </source>
</reference>
<gene>
    <name evidence="4" type="primary">dprA</name>
    <name evidence="4" type="ORF">JCM17207_01320</name>
</gene>
<dbReference type="InterPro" id="IPR041614">
    <property type="entry name" value="DprA_WH"/>
</dbReference>
<dbReference type="AlphaFoldDB" id="A0AA37IXK5"/>
<comment type="caution">
    <text evidence="4">The sequence shown here is derived from an EMBL/GenBank/DDBJ whole genome shotgun (WGS) entry which is preliminary data.</text>
</comment>
<dbReference type="Pfam" id="PF02481">
    <property type="entry name" value="DNA_processg_A"/>
    <property type="match status" value="1"/>
</dbReference>
<dbReference type="Gene3D" id="1.10.10.10">
    <property type="entry name" value="Winged helix-like DNA-binding domain superfamily/Winged helix DNA-binding domain"/>
    <property type="match status" value="1"/>
</dbReference>
<keyword evidence="5" id="KW-1185">Reference proteome</keyword>
<dbReference type="EMBL" id="BQKV01000007">
    <property type="protein sequence ID" value="GJN63507.1"/>
    <property type="molecule type" value="Genomic_DNA"/>
</dbReference>
<dbReference type="SUPFAM" id="SSF102405">
    <property type="entry name" value="MCP/YpsA-like"/>
    <property type="match status" value="1"/>
</dbReference>
<dbReference type="PANTHER" id="PTHR43022">
    <property type="entry name" value="PROTEIN SMF"/>
    <property type="match status" value="1"/>
</dbReference>
<evidence type="ECO:0000256" key="1">
    <source>
        <dbReference type="ARBA" id="ARBA00006525"/>
    </source>
</evidence>
<dbReference type="InterPro" id="IPR003488">
    <property type="entry name" value="DprA"/>
</dbReference>
<feature type="domain" description="Smf/DprA SLOG" evidence="2">
    <location>
        <begin position="92"/>
        <end position="304"/>
    </location>
</feature>
<feature type="domain" description="DprA winged helix" evidence="3">
    <location>
        <begin position="315"/>
        <end position="374"/>
    </location>
</feature>
<sequence>MTGGRMNFYPPEEQPDPLLCWLWLVHTLGYASPCAGRVLETFGDAQTAWEERAGPEFRRAAGAAATQRANQPGNTPESCRPLALRCRAAGVKILTYADEDYPLALIRTPDLPPVLYCTGDTAYLNAPGAVGVVGSRRPDGYGIQAAGNFSRALAQQGAVIVSGLADGLDSEAHRAAVEASAPTIGVLGVSIDRTYPASNRLLRRKIEDCGCVISEYGPGEVVQPRAGFLQRNRLIAGLSKALLVIQAREKSGTMSTVGHAERYGRPIFALPGNVFSDYCTGTNGLIQSGRAKLALRPGDLFETLGLGDRPAAAVAPAQPRKELSDRERRVLGCMGAEPASVEELAARSGLPTAALLSALMTLQLGGRVRALPGQRYILR</sequence>
<dbReference type="Proteomes" id="UP001055185">
    <property type="component" value="Unassembled WGS sequence"/>
</dbReference>
<dbReference type="InterPro" id="IPR036388">
    <property type="entry name" value="WH-like_DNA-bd_sf"/>
</dbReference>
<dbReference type="Gene3D" id="3.40.50.450">
    <property type="match status" value="1"/>
</dbReference>
<dbReference type="NCBIfam" id="TIGR00732">
    <property type="entry name" value="dprA"/>
    <property type="match status" value="1"/>
</dbReference>
<evidence type="ECO:0000259" key="2">
    <source>
        <dbReference type="Pfam" id="PF02481"/>
    </source>
</evidence>
<dbReference type="GO" id="GO:0009294">
    <property type="term" value="P:DNA-mediated transformation"/>
    <property type="evidence" value="ECO:0007669"/>
    <property type="project" value="InterPro"/>
</dbReference>
<comment type="similarity">
    <text evidence="1">Belongs to the DprA/Smf family.</text>
</comment>
<evidence type="ECO:0000259" key="3">
    <source>
        <dbReference type="Pfam" id="PF17782"/>
    </source>
</evidence>
<dbReference type="InterPro" id="IPR057666">
    <property type="entry name" value="DrpA_SLOG"/>
</dbReference>
<evidence type="ECO:0000313" key="5">
    <source>
        <dbReference type="Proteomes" id="UP001055185"/>
    </source>
</evidence>
<dbReference type="Pfam" id="PF17782">
    <property type="entry name" value="WHD_DprA"/>
    <property type="match status" value="1"/>
</dbReference>
<name>A0AA37IXK5_9FIRM</name>
<accession>A0AA37IXK5</accession>
<dbReference type="PANTHER" id="PTHR43022:SF1">
    <property type="entry name" value="PROTEIN SMF"/>
    <property type="match status" value="1"/>
</dbReference>
<protein>
    <submittedName>
        <fullName evidence="4">DNA polymerase</fullName>
    </submittedName>
</protein>
<evidence type="ECO:0000313" key="4">
    <source>
        <dbReference type="EMBL" id="GJN63507.1"/>
    </source>
</evidence>
<organism evidence="4 5">
    <name type="scientific">Faecalibacterium gallinarum</name>
    <dbReference type="NCBI Taxonomy" id="2903556"/>
    <lineage>
        <taxon>Bacteria</taxon>
        <taxon>Bacillati</taxon>
        <taxon>Bacillota</taxon>
        <taxon>Clostridia</taxon>
        <taxon>Eubacteriales</taxon>
        <taxon>Oscillospiraceae</taxon>
        <taxon>Faecalibacterium</taxon>
    </lineage>
</organism>